<gene>
    <name evidence="2" type="ORF">Psal009_00610</name>
</gene>
<sequence length="249" mass="28488">MDTMNTNNSPFITLMTERTPMKYFHIFCVIYATISISTNYLNLRLIPMEFPFMPDNFPIGGGVFIFPIAFILQDIVTEVYGYARSRQMMWIGMTAMTASVIYSSFIISLPTLPAWHQSNQAYQLLFGKLPIHTFGDVIGIICGTVVNDYVLSRSKLKLKGKFFGVRIISATMAGEFSYQIVAYTIAWSGQMDAISSILPFFIFAFFYKICFNIIALPFIYIATYIIKQREHMDVYDTKTNFNPFKFSIG</sequence>
<dbReference type="InterPro" id="IPR003744">
    <property type="entry name" value="YhhQ"/>
</dbReference>
<organism evidence="2 3">
    <name type="scientific">Piscirickettsia salmonis</name>
    <dbReference type="NCBI Taxonomy" id="1238"/>
    <lineage>
        <taxon>Bacteria</taxon>
        <taxon>Pseudomonadati</taxon>
        <taxon>Pseudomonadota</taxon>
        <taxon>Gammaproteobacteria</taxon>
        <taxon>Thiotrichales</taxon>
        <taxon>Piscirickettsiaceae</taxon>
        <taxon>Piscirickettsia</taxon>
    </lineage>
</organism>
<evidence type="ECO:0000256" key="1">
    <source>
        <dbReference type="NCBIfam" id="TIGR00697"/>
    </source>
</evidence>
<dbReference type="Proteomes" id="UP000422232">
    <property type="component" value="Chromosome"/>
</dbReference>
<evidence type="ECO:0000313" key="2">
    <source>
        <dbReference type="EMBL" id="QGO04738.1"/>
    </source>
</evidence>
<dbReference type="PANTHER" id="PTHR34300:SF2">
    <property type="entry name" value="QUEUOSINE PRECURSOR TRANSPORTER-RELATED"/>
    <property type="match status" value="1"/>
</dbReference>
<dbReference type="NCBIfam" id="TIGR00697">
    <property type="entry name" value="queuosine precursor transporter"/>
    <property type="match status" value="1"/>
</dbReference>
<accession>A0A9Q6PVB6</accession>
<name>A0A9Q6PVB6_PISSA</name>
<dbReference type="Pfam" id="PF02592">
    <property type="entry name" value="Vut_1"/>
    <property type="match status" value="1"/>
</dbReference>
<dbReference type="PANTHER" id="PTHR34300">
    <property type="entry name" value="QUEUOSINE PRECURSOR TRANSPORTER-RELATED"/>
    <property type="match status" value="1"/>
</dbReference>
<proteinExistence type="predicted"/>
<keyword evidence="3" id="KW-1185">Reference proteome</keyword>
<reference evidence="2 3" key="1">
    <citation type="submission" date="2019-04" db="EMBL/GenBank/DDBJ databases">
        <title>Complete genome sequencing of Piscirickettsia salmonis strain Psal-009.</title>
        <authorList>
            <person name="Schober I."/>
            <person name="Bunk B."/>
            <person name="Sproer C."/>
            <person name="Carril G.P."/>
            <person name="Riedel T."/>
            <person name="Flores-Herrera P.A."/>
            <person name="Nourdin-Galindo G."/>
            <person name="Marshall S.H."/>
            <person name="Overmann J."/>
        </authorList>
    </citation>
    <scope>NUCLEOTIDE SEQUENCE [LARGE SCALE GENOMIC DNA]</scope>
    <source>
        <strain evidence="2 3">Psal-009</strain>
    </source>
</reference>
<dbReference type="AlphaFoldDB" id="A0A9Q6PVB6"/>
<dbReference type="RefSeq" id="WP_081007061.1">
    <property type="nucleotide sequence ID" value="NZ_CP013773.1"/>
</dbReference>
<protein>
    <recommendedName>
        <fullName evidence="1">Queuosine precursor transporter</fullName>
    </recommendedName>
</protein>
<dbReference type="EMBL" id="CP038908">
    <property type="protein sequence ID" value="QGO04738.1"/>
    <property type="molecule type" value="Genomic_DNA"/>
</dbReference>
<evidence type="ECO:0000313" key="3">
    <source>
        <dbReference type="Proteomes" id="UP000422232"/>
    </source>
</evidence>